<sequence>MRTATIFAAATALFSSALAAPAPVAEPAGPCRPGGPGLANCNGLDRPPIGKGGKTCMSDEDADVVANTFRDLIRGYTKEQALAALTEDFVDYSSAVSIVINKGAAGPKDVTAPIFTSRAQFMEGHGKQQPIPFEILDTWHNCNGTVSMRWVTTRSGQGQATEAAAIPVIGSVVIETIPAEADNPGGYKYRIHTLYSEFNSAAWLVNLGVFKPNGTVTPVPAGKRDVQVREASAEPMQWWEVGMI</sequence>
<evidence type="ECO:0000313" key="4">
    <source>
        <dbReference type="Proteomes" id="UP000799441"/>
    </source>
</evidence>
<organism evidence="3 4">
    <name type="scientific">Polychaeton citri CBS 116435</name>
    <dbReference type="NCBI Taxonomy" id="1314669"/>
    <lineage>
        <taxon>Eukaryota</taxon>
        <taxon>Fungi</taxon>
        <taxon>Dikarya</taxon>
        <taxon>Ascomycota</taxon>
        <taxon>Pezizomycotina</taxon>
        <taxon>Dothideomycetes</taxon>
        <taxon>Dothideomycetidae</taxon>
        <taxon>Capnodiales</taxon>
        <taxon>Capnodiaceae</taxon>
        <taxon>Polychaeton</taxon>
    </lineage>
</organism>
<dbReference type="InterPro" id="IPR058645">
    <property type="entry name" value="NTF2-like_dom_7"/>
</dbReference>
<reference evidence="3" key="1">
    <citation type="journal article" date="2020" name="Stud. Mycol.">
        <title>101 Dothideomycetes genomes: a test case for predicting lifestyles and emergence of pathogens.</title>
        <authorList>
            <person name="Haridas S."/>
            <person name="Albert R."/>
            <person name="Binder M."/>
            <person name="Bloem J."/>
            <person name="Labutti K."/>
            <person name="Salamov A."/>
            <person name="Andreopoulos B."/>
            <person name="Baker S."/>
            <person name="Barry K."/>
            <person name="Bills G."/>
            <person name="Bluhm B."/>
            <person name="Cannon C."/>
            <person name="Castanera R."/>
            <person name="Culley D."/>
            <person name="Daum C."/>
            <person name="Ezra D."/>
            <person name="Gonzalez J."/>
            <person name="Henrissat B."/>
            <person name="Kuo A."/>
            <person name="Liang C."/>
            <person name="Lipzen A."/>
            <person name="Lutzoni F."/>
            <person name="Magnuson J."/>
            <person name="Mondo S."/>
            <person name="Nolan M."/>
            <person name="Ohm R."/>
            <person name="Pangilinan J."/>
            <person name="Park H.-J."/>
            <person name="Ramirez L."/>
            <person name="Alfaro M."/>
            <person name="Sun H."/>
            <person name="Tritt A."/>
            <person name="Yoshinaga Y."/>
            <person name="Zwiers L.-H."/>
            <person name="Turgeon B."/>
            <person name="Goodwin S."/>
            <person name="Spatafora J."/>
            <person name="Crous P."/>
            <person name="Grigoriev I."/>
        </authorList>
    </citation>
    <scope>NUCLEOTIDE SEQUENCE</scope>
    <source>
        <strain evidence="3">CBS 116435</strain>
    </source>
</reference>
<evidence type="ECO:0000259" key="2">
    <source>
        <dbReference type="Pfam" id="PF26534"/>
    </source>
</evidence>
<dbReference type="OrthoDB" id="5596743at2759"/>
<name>A0A9P4UPN9_9PEZI</name>
<comment type="caution">
    <text evidence="3">The sequence shown here is derived from an EMBL/GenBank/DDBJ whole genome shotgun (WGS) entry which is preliminary data.</text>
</comment>
<gene>
    <name evidence="3" type="ORF">K431DRAFT_312170</name>
</gene>
<dbReference type="Pfam" id="PF26534">
    <property type="entry name" value="NTF2_7"/>
    <property type="match status" value="1"/>
</dbReference>
<evidence type="ECO:0000313" key="3">
    <source>
        <dbReference type="EMBL" id="KAF2721994.1"/>
    </source>
</evidence>
<protein>
    <recommendedName>
        <fullName evidence="2">NTF2-like domain-containing protein</fullName>
    </recommendedName>
</protein>
<accession>A0A9P4UPN9</accession>
<dbReference type="EMBL" id="MU003786">
    <property type="protein sequence ID" value="KAF2721994.1"/>
    <property type="molecule type" value="Genomic_DNA"/>
</dbReference>
<dbReference type="AlphaFoldDB" id="A0A9P4UPN9"/>
<feature type="signal peptide" evidence="1">
    <location>
        <begin position="1"/>
        <end position="19"/>
    </location>
</feature>
<evidence type="ECO:0000256" key="1">
    <source>
        <dbReference type="SAM" id="SignalP"/>
    </source>
</evidence>
<feature type="chain" id="PRO_5040279723" description="NTF2-like domain-containing protein" evidence="1">
    <location>
        <begin position="20"/>
        <end position="244"/>
    </location>
</feature>
<keyword evidence="1" id="KW-0732">Signal</keyword>
<proteinExistence type="predicted"/>
<dbReference type="Proteomes" id="UP000799441">
    <property type="component" value="Unassembled WGS sequence"/>
</dbReference>
<keyword evidence="4" id="KW-1185">Reference proteome</keyword>
<feature type="domain" description="NTF2-like" evidence="2">
    <location>
        <begin position="55"/>
        <end position="209"/>
    </location>
</feature>